<keyword evidence="3" id="KW-0520">NAD</keyword>
<dbReference type="FunFam" id="3.40.50.720:FF:000084">
    <property type="entry name" value="Short-chain dehydrogenase reductase"/>
    <property type="match status" value="1"/>
</dbReference>
<keyword evidence="6" id="KW-1185">Reference proteome</keyword>
<dbReference type="Pfam" id="PF13561">
    <property type="entry name" value="adh_short_C2"/>
    <property type="match status" value="1"/>
</dbReference>
<dbReference type="NCBIfam" id="NF005559">
    <property type="entry name" value="PRK07231.1"/>
    <property type="match status" value="1"/>
</dbReference>
<evidence type="ECO:0000259" key="4">
    <source>
        <dbReference type="SMART" id="SM00822"/>
    </source>
</evidence>
<dbReference type="PANTHER" id="PTHR24321">
    <property type="entry name" value="DEHYDROGENASES, SHORT CHAIN"/>
    <property type="match status" value="1"/>
</dbReference>
<dbReference type="CDD" id="cd05233">
    <property type="entry name" value="SDR_c"/>
    <property type="match status" value="1"/>
</dbReference>
<dbReference type="Proteomes" id="UP000253318">
    <property type="component" value="Unassembled WGS sequence"/>
</dbReference>
<dbReference type="InterPro" id="IPR036291">
    <property type="entry name" value="NAD(P)-bd_dom_sf"/>
</dbReference>
<dbReference type="EMBL" id="QEIN01000125">
    <property type="protein sequence ID" value="RCV56639.1"/>
    <property type="molecule type" value="Genomic_DNA"/>
</dbReference>
<reference evidence="5 6" key="1">
    <citation type="submission" date="2018-04" db="EMBL/GenBank/DDBJ databases">
        <title>Novel actinobacteria from marine sediment.</title>
        <authorList>
            <person name="Ng Z.Y."/>
            <person name="Tan G.Y.A."/>
        </authorList>
    </citation>
    <scope>NUCLEOTIDE SEQUENCE [LARGE SCALE GENOMIC DNA]</scope>
    <source>
        <strain evidence="5 6">TPS81</strain>
    </source>
</reference>
<keyword evidence="2" id="KW-0560">Oxidoreductase</keyword>
<dbReference type="SMART" id="SM00822">
    <property type="entry name" value="PKS_KR"/>
    <property type="match status" value="1"/>
</dbReference>
<comment type="caution">
    <text evidence="5">The sequence shown here is derived from an EMBL/GenBank/DDBJ whole genome shotgun (WGS) entry which is preliminary data.</text>
</comment>
<accession>A0A368T328</accession>
<dbReference type="PRINTS" id="PR00080">
    <property type="entry name" value="SDRFAMILY"/>
</dbReference>
<sequence length="253" mass="25523">MSERFSGRTVLVTGGGSGIGRHTAVAFAREGAHVVVAGRDAGKLAGTVELVAAAGGSAHAVTADVTRAADAERLVAAVVERRGRLDVAVNNAGYLAAPAPLAELDAAEWARMLDVNVTGVWLSMKYEIAHMRDNGGGAIVNVSSTVGTHRRVPGLGGYGASKAAVTALTKAAALENIGDGIRINAVSPGSSDTAMSLRPGETEADRAERVKGQIPIGRVGELDEIASAILWAASDGAGFAVGHDLLVDGGAAL</sequence>
<dbReference type="Gene3D" id="3.40.50.720">
    <property type="entry name" value="NAD(P)-binding Rossmann-like Domain"/>
    <property type="match status" value="1"/>
</dbReference>
<evidence type="ECO:0000313" key="5">
    <source>
        <dbReference type="EMBL" id="RCV56639.1"/>
    </source>
</evidence>
<dbReference type="InterPro" id="IPR057326">
    <property type="entry name" value="KR_dom"/>
</dbReference>
<comment type="similarity">
    <text evidence="1">Belongs to the short-chain dehydrogenases/reductases (SDR) family.</text>
</comment>
<dbReference type="SUPFAM" id="SSF51735">
    <property type="entry name" value="NAD(P)-binding Rossmann-fold domains"/>
    <property type="match status" value="1"/>
</dbReference>
<gene>
    <name evidence="5" type="ORF">DEF24_16320</name>
</gene>
<dbReference type="AlphaFoldDB" id="A0A368T328"/>
<dbReference type="PRINTS" id="PR00081">
    <property type="entry name" value="GDHRDH"/>
</dbReference>
<organism evidence="5 6">
    <name type="scientific">Marinitenerispora sediminis</name>
    <dbReference type="NCBI Taxonomy" id="1931232"/>
    <lineage>
        <taxon>Bacteria</taxon>
        <taxon>Bacillati</taxon>
        <taxon>Actinomycetota</taxon>
        <taxon>Actinomycetes</taxon>
        <taxon>Streptosporangiales</taxon>
        <taxon>Nocardiopsidaceae</taxon>
        <taxon>Marinitenerispora</taxon>
    </lineage>
</organism>
<evidence type="ECO:0000256" key="3">
    <source>
        <dbReference type="ARBA" id="ARBA00023027"/>
    </source>
</evidence>
<dbReference type="InterPro" id="IPR002347">
    <property type="entry name" value="SDR_fam"/>
</dbReference>
<protein>
    <submittedName>
        <fullName evidence="5">Short-chain dehydrogenase</fullName>
    </submittedName>
</protein>
<dbReference type="RefSeq" id="WP_114399512.1">
    <property type="nucleotide sequence ID" value="NZ_QEIM01000131.1"/>
</dbReference>
<evidence type="ECO:0000313" key="6">
    <source>
        <dbReference type="Proteomes" id="UP000253318"/>
    </source>
</evidence>
<evidence type="ECO:0000256" key="2">
    <source>
        <dbReference type="ARBA" id="ARBA00023002"/>
    </source>
</evidence>
<dbReference type="GO" id="GO:0016491">
    <property type="term" value="F:oxidoreductase activity"/>
    <property type="evidence" value="ECO:0007669"/>
    <property type="project" value="UniProtKB-KW"/>
</dbReference>
<dbReference type="OrthoDB" id="7064009at2"/>
<dbReference type="PANTHER" id="PTHR24321:SF8">
    <property type="entry name" value="ESTRADIOL 17-BETA-DEHYDROGENASE 8-RELATED"/>
    <property type="match status" value="1"/>
</dbReference>
<proteinExistence type="inferred from homology"/>
<name>A0A368T328_9ACTN</name>
<evidence type="ECO:0000256" key="1">
    <source>
        <dbReference type="ARBA" id="ARBA00006484"/>
    </source>
</evidence>
<feature type="domain" description="Ketoreductase" evidence="4">
    <location>
        <begin position="8"/>
        <end position="213"/>
    </location>
</feature>